<dbReference type="EMBL" id="LC506465">
    <property type="protein sequence ID" value="BBO54066.1"/>
    <property type="molecule type" value="Genomic_DNA"/>
</dbReference>
<reference evidence="1" key="1">
    <citation type="journal article" date="2020" name="Sci. Rep.">
        <title>A novel Asfarvirus-like virus identified as a potential cause of mass mortality of abalone.</title>
        <authorList>
            <person name="Matsuyama T."/>
            <person name="Takano T."/>
            <person name="Nishiki I."/>
            <person name="Fujiwara A."/>
            <person name="Kiryu I."/>
            <person name="Inada M."/>
            <person name="Sakai T."/>
            <person name="Terashima S."/>
            <person name="Matsuura Y."/>
            <person name="Isowa K."/>
            <person name="Nakayasu C."/>
        </authorList>
    </citation>
    <scope>NUCLEOTIDE SEQUENCE</scope>
</reference>
<sequence>MKSFISFDRLVKIQQTLVDSQNKDYRYIVNRAIFELRLVRQYLIDLSSKYTAFYSASWLKDYTPKDKKERIICKLFLEYCSSPVNIYYWRELTPEQHADVMFRQKNLKIPLDFDEWAPFINLSNFFTFILLKITTELIRIEAKKWVDHKLVKNIFTYIFLYLGQPAKCDNFIEIIAQMDIESLLLAVK</sequence>
<evidence type="ECO:0000313" key="1">
    <source>
        <dbReference type="EMBL" id="BBO54066.1"/>
    </source>
</evidence>
<name>A0A5K7XY53_9VIRU</name>
<accession>A0A5K7XY53</accession>
<organism evidence="1">
    <name type="scientific">Abalone asfa-like virus</name>
    <dbReference type="NCBI Taxonomy" id="2839893"/>
    <lineage>
        <taxon>Viruses</taxon>
        <taxon>Varidnaviria</taxon>
        <taxon>Bamfordvirae</taxon>
        <taxon>Nucleocytoviricota</taxon>
        <taxon>Pokkesviricetes</taxon>
        <taxon>Asfuvirales</taxon>
        <taxon>Asfarviridae</taxon>
    </lineage>
</organism>
<proteinExistence type="predicted"/>
<protein>
    <submittedName>
        <fullName evidence="1">Uncharacterized protein</fullName>
    </submittedName>
</protein>